<dbReference type="InterPro" id="IPR042185">
    <property type="entry name" value="Serpin_sf_2"/>
</dbReference>
<comment type="similarity">
    <text evidence="1">Belongs to the serpin family.</text>
</comment>
<dbReference type="Proteomes" id="UP000031668">
    <property type="component" value="Unassembled WGS sequence"/>
</dbReference>
<feature type="transmembrane region" description="Helical" evidence="2">
    <location>
        <begin position="22"/>
        <end position="41"/>
    </location>
</feature>
<accession>A0A0C2JCT6</accession>
<protein>
    <submittedName>
        <fullName evidence="4">Serpin A3-7</fullName>
    </submittedName>
</protein>
<sequence length="262" mass="30717">MADRANDLTLKLAKFLMEADGYPITFSISGFIAYVTLSIITKGLRSPAKDRFLDLLNCSYSHLEESHERSFLEFKCLNSNEMIDFEKAGRVKSAIFHTKTPYETFKQMAFEHAGIEFQIVHDTNYALQYHLINEWGKTLEDVPFTNIFIESMDEELSLLIFNEYFVRFQWKSPFNPKTTKDQYFKNIYDQDVRVDMMRRIMYSRYYDDQELMATIVFIPLEQDDMYAAVVLPHSTNNIMDLLRNMNVSLTLDLGPKSEIMVS</sequence>
<dbReference type="InterPro" id="IPR042178">
    <property type="entry name" value="Serpin_sf_1"/>
</dbReference>
<keyword evidence="2" id="KW-0472">Membrane</keyword>
<proteinExistence type="inferred from homology"/>
<name>A0A0C2JCT6_THEKT</name>
<evidence type="ECO:0000256" key="2">
    <source>
        <dbReference type="SAM" id="Phobius"/>
    </source>
</evidence>
<dbReference type="GO" id="GO:0004867">
    <property type="term" value="F:serine-type endopeptidase inhibitor activity"/>
    <property type="evidence" value="ECO:0007669"/>
    <property type="project" value="InterPro"/>
</dbReference>
<dbReference type="InterPro" id="IPR036186">
    <property type="entry name" value="Serpin_sf"/>
</dbReference>
<evidence type="ECO:0000256" key="1">
    <source>
        <dbReference type="ARBA" id="ARBA00009500"/>
    </source>
</evidence>
<dbReference type="Gene3D" id="2.30.39.10">
    <property type="entry name" value="Alpha-1-antitrypsin, domain 1"/>
    <property type="match status" value="1"/>
</dbReference>
<dbReference type="PANTHER" id="PTHR11461:SF211">
    <property type="entry name" value="GH10112P-RELATED"/>
    <property type="match status" value="1"/>
</dbReference>
<dbReference type="Pfam" id="PF00079">
    <property type="entry name" value="Serpin"/>
    <property type="match status" value="1"/>
</dbReference>
<dbReference type="PANTHER" id="PTHR11461">
    <property type="entry name" value="SERINE PROTEASE INHIBITOR, SERPIN"/>
    <property type="match status" value="1"/>
</dbReference>
<evidence type="ECO:0000313" key="5">
    <source>
        <dbReference type="Proteomes" id="UP000031668"/>
    </source>
</evidence>
<dbReference type="OrthoDB" id="678831at2759"/>
<comment type="caution">
    <text evidence="4">The sequence shown here is derived from an EMBL/GenBank/DDBJ whole genome shotgun (WGS) entry which is preliminary data.</text>
</comment>
<dbReference type="InterPro" id="IPR023796">
    <property type="entry name" value="Serpin_dom"/>
</dbReference>
<dbReference type="GO" id="GO:0005615">
    <property type="term" value="C:extracellular space"/>
    <property type="evidence" value="ECO:0007669"/>
    <property type="project" value="InterPro"/>
</dbReference>
<feature type="domain" description="Serpin" evidence="3">
    <location>
        <begin position="5"/>
        <end position="247"/>
    </location>
</feature>
<dbReference type="Gene3D" id="3.30.497.10">
    <property type="entry name" value="Antithrombin, subunit I, domain 2"/>
    <property type="match status" value="1"/>
</dbReference>
<dbReference type="InterPro" id="IPR000215">
    <property type="entry name" value="Serpin_fam"/>
</dbReference>
<evidence type="ECO:0000313" key="4">
    <source>
        <dbReference type="EMBL" id="KII67008.1"/>
    </source>
</evidence>
<reference evidence="4 5" key="1">
    <citation type="journal article" date="2014" name="Genome Biol. Evol.">
        <title>The genome of the myxosporean Thelohanellus kitauei shows adaptations to nutrient acquisition within its fish host.</title>
        <authorList>
            <person name="Yang Y."/>
            <person name="Xiong J."/>
            <person name="Zhou Z."/>
            <person name="Huo F."/>
            <person name="Miao W."/>
            <person name="Ran C."/>
            <person name="Liu Y."/>
            <person name="Zhang J."/>
            <person name="Feng J."/>
            <person name="Wang M."/>
            <person name="Wang M."/>
            <person name="Wang L."/>
            <person name="Yao B."/>
        </authorList>
    </citation>
    <scope>NUCLEOTIDE SEQUENCE [LARGE SCALE GENOMIC DNA]</scope>
    <source>
        <strain evidence="4">Wuqing</strain>
    </source>
</reference>
<gene>
    <name evidence="4" type="ORF">RF11_07547</name>
</gene>
<evidence type="ECO:0000259" key="3">
    <source>
        <dbReference type="Pfam" id="PF00079"/>
    </source>
</evidence>
<keyword evidence="2" id="KW-1133">Transmembrane helix</keyword>
<organism evidence="4 5">
    <name type="scientific">Thelohanellus kitauei</name>
    <name type="common">Myxosporean</name>
    <dbReference type="NCBI Taxonomy" id="669202"/>
    <lineage>
        <taxon>Eukaryota</taxon>
        <taxon>Metazoa</taxon>
        <taxon>Cnidaria</taxon>
        <taxon>Myxozoa</taxon>
        <taxon>Myxosporea</taxon>
        <taxon>Bivalvulida</taxon>
        <taxon>Platysporina</taxon>
        <taxon>Myxobolidae</taxon>
        <taxon>Thelohanellus</taxon>
    </lineage>
</organism>
<dbReference type="EMBL" id="JWZT01003344">
    <property type="protein sequence ID" value="KII67008.1"/>
    <property type="molecule type" value="Genomic_DNA"/>
</dbReference>
<keyword evidence="5" id="KW-1185">Reference proteome</keyword>
<dbReference type="SUPFAM" id="SSF56574">
    <property type="entry name" value="Serpins"/>
    <property type="match status" value="1"/>
</dbReference>
<dbReference type="AlphaFoldDB" id="A0A0C2JCT6"/>
<keyword evidence="2" id="KW-0812">Transmembrane</keyword>